<dbReference type="EMBL" id="JBBPFD010000007">
    <property type="protein sequence ID" value="KAK7918786.1"/>
    <property type="molecule type" value="Genomic_DNA"/>
</dbReference>
<gene>
    <name evidence="2" type="ORF">WMY93_010070</name>
</gene>
<feature type="region of interest" description="Disordered" evidence="1">
    <location>
        <begin position="55"/>
        <end position="113"/>
    </location>
</feature>
<proteinExistence type="predicted"/>
<sequence length="113" mass="12615">MFVWSVTASLKAKLLAIGTNSFQETTPEVLKLCVQVKTEELLLLQQRQTELRVETHEEDFSAETLFHSETDRESSDTDNDDDWTPFSCSEAAGNHNNPVQTKITGTAAQNSPN</sequence>
<reference evidence="3" key="1">
    <citation type="submission" date="2024-04" db="EMBL/GenBank/DDBJ databases">
        <title>Salinicola lusitanus LLJ914,a marine bacterium isolated from the Okinawa Trough.</title>
        <authorList>
            <person name="Li J."/>
        </authorList>
    </citation>
    <scope>NUCLEOTIDE SEQUENCE [LARGE SCALE GENOMIC DNA]</scope>
</reference>
<comment type="caution">
    <text evidence="2">The sequence shown here is derived from an EMBL/GenBank/DDBJ whole genome shotgun (WGS) entry which is preliminary data.</text>
</comment>
<evidence type="ECO:0000313" key="3">
    <source>
        <dbReference type="Proteomes" id="UP001460270"/>
    </source>
</evidence>
<evidence type="ECO:0000256" key="1">
    <source>
        <dbReference type="SAM" id="MobiDB-lite"/>
    </source>
</evidence>
<accession>A0AAW0P9Q0</accession>
<evidence type="ECO:0000313" key="2">
    <source>
        <dbReference type="EMBL" id="KAK7918786.1"/>
    </source>
</evidence>
<dbReference type="AlphaFoldDB" id="A0AAW0P9Q0"/>
<feature type="compositionally biased region" description="Basic and acidic residues" evidence="1">
    <location>
        <begin position="66"/>
        <end position="75"/>
    </location>
</feature>
<dbReference type="Proteomes" id="UP001460270">
    <property type="component" value="Unassembled WGS sequence"/>
</dbReference>
<protein>
    <submittedName>
        <fullName evidence="2">Uncharacterized protein</fullName>
    </submittedName>
</protein>
<feature type="compositionally biased region" description="Polar residues" evidence="1">
    <location>
        <begin position="94"/>
        <end position="113"/>
    </location>
</feature>
<keyword evidence="3" id="KW-1185">Reference proteome</keyword>
<organism evidence="2 3">
    <name type="scientific">Mugilogobius chulae</name>
    <name type="common">yellowstripe goby</name>
    <dbReference type="NCBI Taxonomy" id="88201"/>
    <lineage>
        <taxon>Eukaryota</taxon>
        <taxon>Metazoa</taxon>
        <taxon>Chordata</taxon>
        <taxon>Craniata</taxon>
        <taxon>Vertebrata</taxon>
        <taxon>Euteleostomi</taxon>
        <taxon>Actinopterygii</taxon>
        <taxon>Neopterygii</taxon>
        <taxon>Teleostei</taxon>
        <taxon>Neoteleostei</taxon>
        <taxon>Acanthomorphata</taxon>
        <taxon>Gobiaria</taxon>
        <taxon>Gobiiformes</taxon>
        <taxon>Gobioidei</taxon>
        <taxon>Gobiidae</taxon>
        <taxon>Gobionellinae</taxon>
        <taxon>Mugilogobius</taxon>
    </lineage>
</organism>
<name>A0AAW0P9Q0_9GOBI</name>